<dbReference type="EMBL" id="QGKW02001660">
    <property type="protein sequence ID" value="KAF2577583.1"/>
    <property type="molecule type" value="Genomic_DNA"/>
</dbReference>
<evidence type="ECO:0000313" key="2">
    <source>
        <dbReference type="EMBL" id="KAF2577583.1"/>
    </source>
</evidence>
<comment type="caution">
    <text evidence="2">The sequence shown here is derived from an EMBL/GenBank/DDBJ whole genome shotgun (WGS) entry which is preliminary data.</text>
</comment>
<dbReference type="AlphaFoldDB" id="A0A8S9J7S9"/>
<accession>A0A8S9J7S9</accession>
<organism evidence="2 3">
    <name type="scientific">Brassica cretica</name>
    <name type="common">Mustard</name>
    <dbReference type="NCBI Taxonomy" id="69181"/>
    <lineage>
        <taxon>Eukaryota</taxon>
        <taxon>Viridiplantae</taxon>
        <taxon>Streptophyta</taxon>
        <taxon>Embryophyta</taxon>
        <taxon>Tracheophyta</taxon>
        <taxon>Spermatophyta</taxon>
        <taxon>Magnoliopsida</taxon>
        <taxon>eudicotyledons</taxon>
        <taxon>Gunneridae</taxon>
        <taxon>Pentapetalae</taxon>
        <taxon>rosids</taxon>
        <taxon>malvids</taxon>
        <taxon>Brassicales</taxon>
        <taxon>Brassicaceae</taxon>
        <taxon>Brassiceae</taxon>
        <taxon>Brassica</taxon>
    </lineage>
</organism>
<reference evidence="2" key="1">
    <citation type="submission" date="2019-12" db="EMBL/GenBank/DDBJ databases">
        <title>Genome sequencing and annotation of Brassica cretica.</title>
        <authorList>
            <person name="Studholme D.J."/>
            <person name="Sarris P.F."/>
        </authorList>
    </citation>
    <scope>NUCLEOTIDE SEQUENCE</scope>
    <source>
        <strain evidence="2">PFS-001/15</strain>
        <tissue evidence="2">Leaf</tissue>
    </source>
</reference>
<gene>
    <name evidence="2" type="ORF">F2Q68_00004925</name>
</gene>
<evidence type="ECO:0000313" key="3">
    <source>
        <dbReference type="Proteomes" id="UP000712281"/>
    </source>
</evidence>
<sequence length="158" mass="18281">MKYERSSVMSRRQRETYEHGGGSRGDSVMWCDRVKVSSRKCRSSRLSVVLALRCEFMSSRLSEIREDKEKLGPIYDDEEESFDYPHPGPLLVARRPLDDTPGPIFDEEDDRFNDDQGLTFDEDSGPIFDEEDDHFDYPVHGSLLVTRRSLSVQPKTNE</sequence>
<name>A0A8S9J7S9_BRACR</name>
<dbReference type="Proteomes" id="UP000712281">
    <property type="component" value="Unassembled WGS sequence"/>
</dbReference>
<evidence type="ECO:0000256" key="1">
    <source>
        <dbReference type="SAM" id="MobiDB-lite"/>
    </source>
</evidence>
<feature type="region of interest" description="Disordered" evidence="1">
    <location>
        <begin position="1"/>
        <end position="24"/>
    </location>
</feature>
<feature type="region of interest" description="Disordered" evidence="1">
    <location>
        <begin position="76"/>
        <end position="125"/>
    </location>
</feature>
<protein>
    <submittedName>
        <fullName evidence="2">Uncharacterized protein</fullName>
    </submittedName>
</protein>
<proteinExistence type="predicted"/>